<dbReference type="EMBL" id="CP133614">
    <property type="protein sequence ID" value="WMV21160.1"/>
    <property type="molecule type" value="Genomic_DNA"/>
</dbReference>
<name>A0AAF0TPT1_SOLVR</name>
<dbReference type="Proteomes" id="UP001234989">
    <property type="component" value="Chromosome 3"/>
</dbReference>
<reference evidence="1" key="1">
    <citation type="submission" date="2023-08" db="EMBL/GenBank/DDBJ databases">
        <title>A de novo genome assembly of Solanum verrucosum Schlechtendal, a Mexican diploid species geographically isolated from the other diploid A-genome species in potato relatives.</title>
        <authorList>
            <person name="Hosaka K."/>
        </authorList>
    </citation>
    <scope>NUCLEOTIDE SEQUENCE</scope>
    <source>
        <tissue evidence="1">Young leaves</tissue>
    </source>
</reference>
<keyword evidence="2" id="KW-1185">Reference proteome</keyword>
<proteinExistence type="predicted"/>
<gene>
    <name evidence="1" type="ORF">MTR67_014545</name>
</gene>
<accession>A0AAF0TPT1</accession>
<evidence type="ECO:0000313" key="1">
    <source>
        <dbReference type="EMBL" id="WMV21160.1"/>
    </source>
</evidence>
<dbReference type="AlphaFoldDB" id="A0AAF0TPT1"/>
<protein>
    <submittedName>
        <fullName evidence="1">Uncharacterized protein</fullName>
    </submittedName>
</protein>
<organism evidence="1 2">
    <name type="scientific">Solanum verrucosum</name>
    <dbReference type="NCBI Taxonomy" id="315347"/>
    <lineage>
        <taxon>Eukaryota</taxon>
        <taxon>Viridiplantae</taxon>
        <taxon>Streptophyta</taxon>
        <taxon>Embryophyta</taxon>
        <taxon>Tracheophyta</taxon>
        <taxon>Spermatophyta</taxon>
        <taxon>Magnoliopsida</taxon>
        <taxon>eudicotyledons</taxon>
        <taxon>Gunneridae</taxon>
        <taxon>Pentapetalae</taxon>
        <taxon>asterids</taxon>
        <taxon>lamiids</taxon>
        <taxon>Solanales</taxon>
        <taxon>Solanaceae</taxon>
        <taxon>Solanoideae</taxon>
        <taxon>Solaneae</taxon>
        <taxon>Solanum</taxon>
    </lineage>
</organism>
<evidence type="ECO:0000313" key="2">
    <source>
        <dbReference type="Proteomes" id="UP001234989"/>
    </source>
</evidence>
<sequence>MLLKIIDAMLLEPDIEEYDLRGCNQQNELMIGGISYHLIYLSYRVIDIAPGLTQPQMLACKGNISQVHIRRPKDPSPPM</sequence>